<dbReference type="KEGG" id="amus:LMH87_000129"/>
<name>A0A9W8QEF5_AKAMU</name>
<organism evidence="2 3">
    <name type="scientific">Akanthomyces muscarius</name>
    <name type="common">Entomopathogenic fungus</name>
    <name type="synonym">Lecanicillium muscarium</name>
    <dbReference type="NCBI Taxonomy" id="2231603"/>
    <lineage>
        <taxon>Eukaryota</taxon>
        <taxon>Fungi</taxon>
        <taxon>Dikarya</taxon>
        <taxon>Ascomycota</taxon>
        <taxon>Pezizomycotina</taxon>
        <taxon>Sordariomycetes</taxon>
        <taxon>Hypocreomycetidae</taxon>
        <taxon>Hypocreales</taxon>
        <taxon>Cordycipitaceae</taxon>
        <taxon>Akanthomyces</taxon>
    </lineage>
</organism>
<dbReference type="Proteomes" id="UP001144673">
    <property type="component" value="Chromosome 6"/>
</dbReference>
<accession>A0A9W8QEF5</accession>
<dbReference type="GeneID" id="80887288"/>
<feature type="domain" description="NAD(P)-binding" evidence="1">
    <location>
        <begin position="8"/>
        <end position="110"/>
    </location>
</feature>
<comment type="caution">
    <text evidence="2">The sequence shown here is derived from an EMBL/GenBank/DDBJ whole genome shotgun (WGS) entry which is preliminary data.</text>
</comment>
<evidence type="ECO:0000313" key="2">
    <source>
        <dbReference type="EMBL" id="KAJ4154855.1"/>
    </source>
</evidence>
<sequence length="344" mass="35928">MSRIFITGATGFIGGEVVHRLANSRLASHIVALVRNEARAAQITTKYPAVVPLIADLDASDTIATAASEADVVLHLASSNHAGSAKAIAQGLGKSQSKNPVWIQISGASVLSGPEIANHSYGNASSKVYNDVADASELRDIIASSPKRVVDRLVTNLSASQPSVRTAIIYGPIIYGLGNGPVNQRSIQMPSLAKATLQNGFAPHVGKGLSAWSNVHVSDIAQLVLKLVAASQHSTDQKSLWNKDGLYFADAGKISFGDIARKIATFAAAQGFIESPAVKEVDDEAAESITAHAAVLLGTNAQTRGDRARTLLGWAPQGPSLDEEIERVVTEEAAASRGSASPKI</sequence>
<reference evidence="2" key="1">
    <citation type="journal article" date="2023" name="Access Microbiol">
        <title>De-novo genome assembly for Akanthomyces muscarius, a biocontrol agent of insect agricultural pests.</title>
        <authorList>
            <person name="Erdos Z."/>
            <person name="Studholme D.J."/>
            <person name="Raymond B."/>
            <person name="Sharma M."/>
        </authorList>
    </citation>
    <scope>NUCLEOTIDE SEQUENCE</scope>
    <source>
        <strain evidence="2">Ve6</strain>
    </source>
</reference>
<dbReference type="GO" id="GO:0005737">
    <property type="term" value="C:cytoplasm"/>
    <property type="evidence" value="ECO:0007669"/>
    <property type="project" value="TreeGrafter"/>
</dbReference>
<dbReference type="InterPro" id="IPR051783">
    <property type="entry name" value="NAD(P)-dependent_oxidoreduct"/>
</dbReference>
<dbReference type="GO" id="GO:0004029">
    <property type="term" value="F:aldehyde dehydrogenase (NAD+) activity"/>
    <property type="evidence" value="ECO:0007669"/>
    <property type="project" value="TreeGrafter"/>
</dbReference>
<evidence type="ECO:0000259" key="1">
    <source>
        <dbReference type="Pfam" id="PF13460"/>
    </source>
</evidence>
<protein>
    <recommendedName>
        <fullName evidence="1">NAD(P)-binding domain-containing protein</fullName>
    </recommendedName>
</protein>
<gene>
    <name evidence="2" type="ORF">LMH87_000129</name>
</gene>
<evidence type="ECO:0000313" key="3">
    <source>
        <dbReference type="Proteomes" id="UP001144673"/>
    </source>
</evidence>
<keyword evidence="3" id="KW-1185">Reference proteome</keyword>
<dbReference type="Pfam" id="PF13460">
    <property type="entry name" value="NAD_binding_10"/>
    <property type="match status" value="1"/>
</dbReference>
<dbReference type="Gene3D" id="3.40.50.720">
    <property type="entry name" value="NAD(P)-binding Rossmann-like Domain"/>
    <property type="match status" value="1"/>
</dbReference>
<proteinExistence type="predicted"/>
<dbReference type="EMBL" id="JAJHUN010000007">
    <property type="protein sequence ID" value="KAJ4154855.1"/>
    <property type="molecule type" value="Genomic_DNA"/>
</dbReference>
<dbReference type="InterPro" id="IPR036291">
    <property type="entry name" value="NAD(P)-bd_dom_sf"/>
</dbReference>
<dbReference type="SUPFAM" id="SSF51735">
    <property type="entry name" value="NAD(P)-binding Rossmann-fold domains"/>
    <property type="match status" value="1"/>
</dbReference>
<dbReference type="InterPro" id="IPR016040">
    <property type="entry name" value="NAD(P)-bd_dom"/>
</dbReference>
<dbReference type="PANTHER" id="PTHR48079">
    <property type="entry name" value="PROTEIN YEEZ"/>
    <property type="match status" value="1"/>
</dbReference>
<dbReference type="RefSeq" id="XP_056054979.1">
    <property type="nucleotide sequence ID" value="XM_056197987.1"/>
</dbReference>
<dbReference type="AlphaFoldDB" id="A0A9W8QEF5"/>
<dbReference type="PANTHER" id="PTHR48079:SF8">
    <property type="entry name" value="NAD(P)-BINDING DOMAIN-CONTAINING PROTEIN"/>
    <property type="match status" value="1"/>
</dbReference>